<protein>
    <submittedName>
        <fullName evidence="1">Uncharacterized protein</fullName>
    </submittedName>
</protein>
<name>A0A0A9DM21_ARUDO</name>
<reference evidence="1" key="1">
    <citation type="submission" date="2014-09" db="EMBL/GenBank/DDBJ databases">
        <authorList>
            <person name="Magalhaes I.L.F."/>
            <person name="Oliveira U."/>
            <person name="Santos F.R."/>
            <person name="Vidigal T.H.D.A."/>
            <person name="Brescovit A.D."/>
            <person name="Santos A.J."/>
        </authorList>
    </citation>
    <scope>NUCLEOTIDE SEQUENCE</scope>
    <source>
        <tissue evidence="1">Shoot tissue taken approximately 20 cm above the soil surface</tissue>
    </source>
</reference>
<organism evidence="1">
    <name type="scientific">Arundo donax</name>
    <name type="common">Giant reed</name>
    <name type="synonym">Donax arundinaceus</name>
    <dbReference type="NCBI Taxonomy" id="35708"/>
    <lineage>
        <taxon>Eukaryota</taxon>
        <taxon>Viridiplantae</taxon>
        <taxon>Streptophyta</taxon>
        <taxon>Embryophyta</taxon>
        <taxon>Tracheophyta</taxon>
        <taxon>Spermatophyta</taxon>
        <taxon>Magnoliopsida</taxon>
        <taxon>Liliopsida</taxon>
        <taxon>Poales</taxon>
        <taxon>Poaceae</taxon>
        <taxon>PACMAD clade</taxon>
        <taxon>Arundinoideae</taxon>
        <taxon>Arundineae</taxon>
        <taxon>Arundo</taxon>
    </lineage>
</organism>
<dbReference type="EMBL" id="GBRH01211200">
    <property type="protein sequence ID" value="JAD86695.1"/>
    <property type="molecule type" value="Transcribed_RNA"/>
</dbReference>
<reference evidence="1" key="2">
    <citation type="journal article" date="2015" name="Data Brief">
        <title>Shoot transcriptome of the giant reed, Arundo donax.</title>
        <authorList>
            <person name="Barrero R.A."/>
            <person name="Guerrero F.D."/>
            <person name="Moolhuijzen P."/>
            <person name="Goolsby J.A."/>
            <person name="Tidwell J."/>
            <person name="Bellgard S.E."/>
            <person name="Bellgard M.I."/>
        </authorList>
    </citation>
    <scope>NUCLEOTIDE SEQUENCE</scope>
    <source>
        <tissue evidence="1">Shoot tissue taken approximately 20 cm above the soil surface</tissue>
    </source>
</reference>
<dbReference type="AlphaFoldDB" id="A0A0A9DM21"/>
<evidence type="ECO:0000313" key="1">
    <source>
        <dbReference type="EMBL" id="JAD86695.1"/>
    </source>
</evidence>
<accession>A0A0A9DM21</accession>
<sequence length="112" mass="11425">MSFHTIERLGAALTLSQCKGFNLGRGNPSLPTCVGSGSGGGSGGWPKLCPLKLRGGFFGGGGGGGDFGILVALDGWKFSPLAELLDVSLESKLTFAFDTLNVSSVLEGVVYV</sequence>
<proteinExistence type="predicted"/>